<evidence type="ECO:0000256" key="6">
    <source>
        <dbReference type="ARBA" id="ARBA00022989"/>
    </source>
</evidence>
<evidence type="ECO:0000256" key="10">
    <source>
        <dbReference type="SAM" id="Phobius"/>
    </source>
</evidence>
<comment type="subcellular location">
    <subcellularLocation>
        <location evidence="1">Cell membrane</location>
        <topology evidence="1">Multi-pass membrane protein</topology>
    </subcellularLocation>
</comment>
<feature type="transmembrane region" description="Helical" evidence="10">
    <location>
        <begin position="100"/>
        <end position="124"/>
    </location>
</feature>
<dbReference type="OrthoDB" id="8119298at2759"/>
<dbReference type="GO" id="GO:0005549">
    <property type="term" value="F:odorant binding"/>
    <property type="evidence" value="ECO:0007669"/>
    <property type="project" value="InterPro"/>
</dbReference>
<dbReference type="GO" id="GO:0007165">
    <property type="term" value="P:signal transduction"/>
    <property type="evidence" value="ECO:0007669"/>
    <property type="project" value="UniProtKB-KW"/>
</dbReference>
<keyword evidence="9" id="KW-0807">Transducer</keyword>
<keyword evidence="5" id="KW-0552">Olfaction</keyword>
<keyword evidence="2" id="KW-1003">Cell membrane</keyword>
<feature type="transmembrane region" description="Helical" evidence="10">
    <location>
        <begin position="258"/>
        <end position="280"/>
    </location>
</feature>
<evidence type="ECO:0000256" key="8">
    <source>
        <dbReference type="ARBA" id="ARBA00023170"/>
    </source>
</evidence>
<accession>A0A8J2HI52</accession>
<proteinExistence type="predicted"/>
<reference evidence="11" key="1">
    <citation type="submission" date="2021-04" db="EMBL/GenBank/DDBJ databases">
        <authorList>
            <person name="Chebbi M.A.C M."/>
        </authorList>
    </citation>
    <scope>NUCLEOTIDE SEQUENCE</scope>
</reference>
<evidence type="ECO:0000256" key="2">
    <source>
        <dbReference type="ARBA" id="ARBA00022475"/>
    </source>
</evidence>
<dbReference type="InterPro" id="IPR004117">
    <property type="entry name" value="7tm6_olfct_rcpt"/>
</dbReference>
<dbReference type="EMBL" id="CAJNRD030001123">
    <property type="protein sequence ID" value="CAG5101718.1"/>
    <property type="molecule type" value="Genomic_DNA"/>
</dbReference>
<evidence type="ECO:0000256" key="4">
    <source>
        <dbReference type="ARBA" id="ARBA00022692"/>
    </source>
</evidence>
<dbReference type="Pfam" id="PF02949">
    <property type="entry name" value="7tm_6"/>
    <property type="match status" value="1"/>
</dbReference>
<evidence type="ECO:0000256" key="5">
    <source>
        <dbReference type="ARBA" id="ARBA00022725"/>
    </source>
</evidence>
<dbReference type="Proteomes" id="UP000786811">
    <property type="component" value="Unassembled WGS sequence"/>
</dbReference>
<evidence type="ECO:0000256" key="3">
    <source>
        <dbReference type="ARBA" id="ARBA00022606"/>
    </source>
</evidence>
<evidence type="ECO:0000256" key="7">
    <source>
        <dbReference type="ARBA" id="ARBA00023136"/>
    </source>
</evidence>
<feature type="transmembrane region" description="Helical" evidence="10">
    <location>
        <begin position="75"/>
        <end position="94"/>
    </location>
</feature>
<dbReference type="PANTHER" id="PTHR21137:SF35">
    <property type="entry name" value="ODORANT RECEPTOR 19A-RELATED"/>
    <property type="match status" value="1"/>
</dbReference>
<dbReference type="GO" id="GO:0005886">
    <property type="term" value="C:plasma membrane"/>
    <property type="evidence" value="ECO:0007669"/>
    <property type="project" value="UniProtKB-SubCell"/>
</dbReference>
<dbReference type="PANTHER" id="PTHR21137">
    <property type="entry name" value="ODORANT RECEPTOR"/>
    <property type="match status" value="1"/>
</dbReference>
<evidence type="ECO:0000256" key="9">
    <source>
        <dbReference type="ARBA" id="ARBA00023224"/>
    </source>
</evidence>
<evidence type="ECO:0000313" key="11">
    <source>
        <dbReference type="EMBL" id="CAG5101718.1"/>
    </source>
</evidence>
<feature type="non-terminal residue" evidence="11">
    <location>
        <position position="354"/>
    </location>
</feature>
<keyword evidence="3" id="KW-0716">Sensory transduction</keyword>
<keyword evidence="6 10" id="KW-1133">Transmembrane helix</keyword>
<sequence>IFQNLTNIEAVSDVVGLLAPLSVTMIKIIKLHTSQKRIHELIESIHKPIELLKYSSELEILTTIRTAVFYQNFELALFASVLSVVFSLVFFKSLKASDGLAFFIQFWAILIGCIWFALFDLLVLGSIRWINVQIEILQSNYRNCEPATAERDNFFVTEDTYLQIENYEYFKVTEGQYKIKVFAPFESEEMNVIEDSFILRLKTCLKHHQGIINCIDKFNDTFSLTLPFQMLTSNAVMCFYLYQASWAIKHNKSIIKCVILFFSVITELFYYCISGTLLTLQGEALRDSQYNVPWHNYLNREVGDLLIIALIQSVKPLEIKAGYFSVFSVKTFLSVIFVLQKASSFYAILNTVMD</sequence>
<organism evidence="11 12">
    <name type="scientific">Cotesia congregata</name>
    <name type="common">Parasitoid wasp</name>
    <name type="synonym">Apanteles congregatus</name>
    <dbReference type="NCBI Taxonomy" id="51543"/>
    <lineage>
        <taxon>Eukaryota</taxon>
        <taxon>Metazoa</taxon>
        <taxon>Ecdysozoa</taxon>
        <taxon>Arthropoda</taxon>
        <taxon>Hexapoda</taxon>
        <taxon>Insecta</taxon>
        <taxon>Pterygota</taxon>
        <taxon>Neoptera</taxon>
        <taxon>Endopterygota</taxon>
        <taxon>Hymenoptera</taxon>
        <taxon>Apocrita</taxon>
        <taxon>Ichneumonoidea</taxon>
        <taxon>Braconidae</taxon>
        <taxon>Microgastrinae</taxon>
        <taxon>Cotesia</taxon>
    </lineage>
</organism>
<keyword evidence="4 10" id="KW-0812">Transmembrane</keyword>
<comment type="caution">
    <text evidence="11">The sequence shown here is derived from an EMBL/GenBank/DDBJ whole genome shotgun (WGS) entry which is preliminary data.</text>
</comment>
<dbReference type="AlphaFoldDB" id="A0A8J2HI52"/>
<keyword evidence="7 10" id="KW-0472">Membrane</keyword>
<keyword evidence="12" id="KW-1185">Reference proteome</keyword>
<name>A0A8J2HI52_COTCN</name>
<dbReference type="GO" id="GO:0004984">
    <property type="term" value="F:olfactory receptor activity"/>
    <property type="evidence" value="ECO:0007669"/>
    <property type="project" value="InterPro"/>
</dbReference>
<evidence type="ECO:0000313" key="12">
    <source>
        <dbReference type="Proteomes" id="UP000786811"/>
    </source>
</evidence>
<keyword evidence="8 11" id="KW-0675">Receptor</keyword>
<gene>
    <name evidence="11" type="ORF">HICCMSTLAB_LOCUS10620</name>
</gene>
<protein>
    <submittedName>
        <fullName evidence="11">Olfactory receptor 38</fullName>
    </submittedName>
</protein>
<evidence type="ECO:0000256" key="1">
    <source>
        <dbReference type="ARBA" id="ARBA00004651"/>
    </source>
</evidence>